<proteinExistence type="predicted"/>
<accession>A0A7D4TPW0</accession>
<reference evidence="2 3" key="1">
    <citation type="submission" date="2020-05" db="EMBL/GenBank/DDBJ databases">
        <title>Strain PA2F3 complete genome.</title>
        <authorList>
            <person name="Kim Y.-S."/>
            <person name="Kim S.-J."/>
            <person name="Jung H.-k."/>
            <person name="Kim S.-E."/>
            <person name="Kim K.-H."/>
        </authorList>
    </citation>
    <scope>NUCLEOTIDE SEQUENCE [LARGE SCALE GENOMIC DNA]</scope>
    <source>
        <strain evidence="2 3">PA2F3</strain>
    </source>
</reference>
<feature type="domain" description="DUF7882" evidence="1">
    <location>
        <begin position="1"/>
        <end position="94"/>
    </location>
</feature>
<dbReference type="RefSeq" id="WP_172989045.1">
    <property type="nucleotide sequence ID" value="NZ_CP054038.1"/>
</dbReference>
<dbReference type="EMBL" id="CP054038">
    <property type="protein sequence ID" value="QKJ18604.1"/>
    <property type="molecule type" value="Genomic_DNA"/>
</dbReference>
<dbReference type="AlphaFoldDB" id="A0A7D4TPW0"/>
<dbReference type="InterPro" id="IPR057204">
    <property type="entry name" value="DUF7882"/>
</dbReference>
<sequence>MGYLYYGSEPQPAEIPDRVLAHVKVVMTTKLRRGESFTLTWTHPCGHPAGRTSLWIQPAIPLRFVFESPEAEKLDSDYLQDLARSANSSGGLTIEWSDAHLDRPAPEPLRAVATAA</sequence>
<protein>
    <recommendedName>
        <fullName evidence="1">DUF7882 domain-containing protein</fullName>
    </recommendedName>
</protein>
<organism evidence="2 3">
    <name type="scientific">Microbacterium hominis</name>
    <dbReference type="NCBI Taxonomy" id="162426"/>
    <lineage>
        <taxon>Bacteria</taxon>
        <taxon>Bacillati</taxon>
        <taxon>Actinomycetota</taxon>
        <taxon>Actinomycetes</taxon>
        <taxon>Micrococcales</taxon>
        <taxon>Microbacteriaceae</taxon>
        <taxon>Microbacterium</taxon>
    </lineage>
</organism>
<evidence type="ECO:0000259" key="1">
    <source>
        <dbReference type="Pfam" id="PF25355"/>
    </source>
</evidence>
<evidence type="ECO:0000313" key="2">
    <source>
        <dbReference type="EMBL" id="QKJ18604.1"/>
    </source>
</evidence>
<dbReference type="Proteomes" id="UP000502498">
    <property type="component" value="Chromosome"/>
</dbReference>
<evidence type="ECO:0000313" key="3">
    <source>
        <dbReference type="Proteomes" id="UP000502498"/>
    </source>
</evidence>
<dbReference type="Pfam" id="PF25355">
    <property type="entry name" value="DUF7882"/>
    <property type="match status" value="1"/>
</dbReference>
<gene>
    <name evidence="2" type="ORF">HQM25_03865</name>
</gene>
<name>A0A7D4TPW0_9MICO</name>